<accession>A0A2J0Z8B0</accession>
<dbReference type="GO" id="GO:0016042">
    <property type="term" value="P:lipid catabolic process"/>
    <property type="evidence" value="ECO:0007669"/>
    <property type="project" value="UniProtKB-UniRule"/>
</dbReference>
<evidence type="ECO:0000259" key="5">
    <source>
        <dbReference type="PROSITE" id="PS51635"/>
    </source>
</evidence>
<protein>
    <submittedName>
        <fullName evidence="6">Patatin</fullName>
    </submittedName>
</protein>
<dbReference type="AlphaFoldDB" id="A0A2J0Z8B0"/>
<dbReference type="GO" id="GO:0016787">
    <property type="term" value="F:hydrolase activity"/>
    <property type="evidence" value="ECO:0007669"/>
    <property type="project" value="UniProtKB-UniRule"/>
</dbReference>
<dbReference type="EMBL" id="NJGD01000001">
    <property type="protein sequence ID" value="PJR16743.1"/>
    <property type="molecule type" value="Genomic_DNA"/>
</dbReference>
<evidence type="ECO:0000313" key="7">
    <source>
        <dbReference type="Proteomes" id="UP000231987"/>
    </source>
</evidence>
<dbReference type="InterPro" id="IPR016035">
    <property type="entry name" value="Acyl_Trfase/lysoPLipase"/>
</dbReference>
<feature type="short sequence motif" description="GXGXXG" evidence="4">
    <location>
        <begin position="31"/>
        <end position="36"/>
    </location>
</feature>
<dbReference type="PANTHER" id="PTHR14226">
    <property type="entry name" value="NEUROPATHY TARGET ESTERASE/SWISS CHEESE D.MELANOGASTER"/>
    <property type="match status" value="1"/>
</dbReference>
<dbReference type="Proteomes" id="UP000231987">
    <property type="component" value="Unassembled WGS sequence"/>
</dbReference>
<feature type="active site" description="Nucleophile" evidence="4">
    <location>
        <position position="60"/>
    </location>
</feature>
<dbReference type="RefSeq" id="WP_100669305.1">
    <property type="nucleotide sequence ID" value="NZ_JAHVCK010000002.1"/>
</dbReference>
<feature type="short sequence motif" description="GXSXG" evidence="4">
    <location>
        <begin position="58"/>
        <end position="62"/>
    </location>
</feature>
<evidence type="ECO:0000256" key="3">
    <source>
        <dbReference type="ARBA" id="ARBA00023098"/>
    </source>
</evidence>
<evidence type="ECO:0000256" key="2">
    <source>
        <dbReference type="ARBA" id="ARBA00022963"/>
    </source>
</evidence>
<gene>
    <name evidence="6" type="ORF">CEJ86_00580</name>
</gene>
<dbReference type="SUPFAM" id="SSF52151">
    <property type="entry name" value="FabD/lysophospholipase-like"/>
    <property type="match status" value="1"/>
</dbReference>
<dbReference type="Gene3D" id="3.40.1090.10">
    <property type="entry name" value="Cytosolic phospholipase A2 catalytic domain"/>
    <property type="match status" value="2"/>
</dbReference>
<organism evidence="6 7">
    <name type="scientific">Rhizobium meliloti</name>
    <name type="common">Ensifer meliloti</name>
    <name type="synonym">Sinorhizobium meliloti</name>
    <dbReference type="NCBI Taxonomy" id="382"/>
    <lineage>
        <taxon>Bacteria</taxon>
        <taxon>Pseudomonadati</taxon>
        <taxon>Pseudomonadota</taxon>
        <taxon>Alphaproteobacteria</taxon>
        <taxon>Hyphomicrobiales</taxon>
        <taxon>Rhizobiaceae</taxon>
        <taxon>Sinorhizobium/Ensifer group</taxon>
        <taxon>Sinorhizobium</taxon>
    </lineage>
</organism>
<name>A0A2J0Z8B0_RHIML</name>
<evidence type="ECO:0000313" key="6">
    <source>
        <dbReference type="EMBL" id="PJR16743.1"/>
    </source>
</evidence>
<dbReference type="Pfam" id="PF01734">
    <property type="entry name" value="Patatin"/>
    <property type="match status" value="1"/>
</dbReference>
<keyword evidence="3 4" id="KW-0443">Lipid metabolism</keyword>
<evidence type="ECO:0000256" key="1">
    <source>
        <dbReference type="ARBA" id="ARBA00022801"/>
    </source>
</evidence>
<proteinExistence type="predicted"/>
<keyword evidence="2 4" id="KW-0442">Lipid degradation</keyword>
<feature type="domain" description="PNPLA" evidence="5">
    <location>
        <begin position="27"/>
        <end position="201"/>
    </location>
</feature>
<dbReference type="PROSITE" id="PS51635">
    <property type="entry name" value="PNPLA"/>
    <property type="match status" value="1"/>
</dbReference>
<dbReference type="InterPro" id="IPR002641">
    <property type="entry name" value="PNPLA_dom"/>
</dbReference>
<sequence>MTEVAMEQNLSTIRKAAGSEGEPTIALALGGGGARGLAHIHVIEALDEMGLRPAVVAGSSIGALMGAGVAAGMSGKEIREHVLSTVGRRGEVLNRLWRLRPTSLAEAVASGFRVGQFNIERVLKAFLPEAVPVRFSDLAIPLKIIVTDYYGQTERVCESGDLYKALAASCALPAVFMPVKIDGRVMIDGGIYNPIPFDHLRGLADIVVAVDVVGGPDGDGETIPSRIDSLFGATQLMMQSIITMKMQAGAPDILLRPDVGRFRVLDFLRAQELLTATSGTKDEVKRALAERIDRWKKGI</sequence>
<comment type="caution">
    <text evidence="6">The sequence shown here is derived from an EMBL/GenBank/DDBJ whole genome shotgun (WGS) entry which is preliminary data.</text>
</comment>
<dbReference type="PANTHER" id="PTHR14226:SF29">
    <property type="entry name" value="NEUROPATHY TARGET ESTERASE SWS"/>
    <property type="match status" value="1"/>
</dbReference>
<keyword evidence="1 4" id="KW-0378">Hydrolase</keyword>
<feature type="short sequence motif" description="DGA/G" evidence="4">
    <location>
        <begin position="188"/>
        <end position="190"/>
    </location>
</feature>
<reference evidence="6 7" key="1">
    <citation type="submission" date="2017-06" db="EMBL/GenBank/DDBJ databases">
        <title>Ensifer strains isolated from leguminous trees and herbs display diverse denitrification phenotypes with some acting as strong N2O sinks.</title>
        <authorList>
            <person name="Woliy K."/>
            <person name="Mania D."/>
            <person name="Bakken L.R."/>
            <person name="Frostegard A."/>
        </authorList>
    </citation>
    <scope>NUCLEOTIDE SEQUENCE [LARGE SCALE GENOMIC DNA]</scope>
    <source>
        <strain evidence="6 7">AC50a</strain>
    </source>
</reference>
<dbReference type="InterPro" id="IPR050301">
    <property type="entry name" value="NTE"/>
</dbReference>
<evidence type="ECO:0000256" key="4">
    <source>
        <dbReference type="PROSITE-ProRule" id="PRU01161"/>
    </source>
</evidence>
<feature type="active site" description="Proton acceptor" evidence="4">
    <location>
        <position position="188"/>
    </location>
</feature>